<protein>
    <submittedName>
        <fullName evidence="1">Uncharacterized protein</fullName>
    </submittedName>
</protein>
<dbReference type="AlphaFoldDB" id="A0A0A8ZXN9"/>
<reference evidence="1" key="2">
    <citation type="journal article" date="2015" name="Data Brief">
        <title>Shoot transcriptome of the giant reed, Arundo donax.</title>
        <authorList>
            <person name="Barrero R.A."/>
            <person name="Guerrero F.D."/>
            <person name="Moolhuijzen P."/>
            <person name="Goolsby J.A."/>
            <person name="Tidwell J."/>
            <person name="Bellgard S.E."/>
            <person name="Bellgard M.I."/>
        </authorList>
    </citation>
    <scope>NUCLEOTIDE SEQUENCE</scope>
    <source>
        <tissue evidence="1">Shoot tissue taken approximately 20 cm above the soil surface</tissue>
    </source>
</reference>
<dbReference type="EMBL" id="GBRH01258338">
    <property type="protein sequence ID" value="JAD39557.1"/>
    <property type="molecule type" value="Transcribed_RNA"/>
</dbReference>
<accession>A0A0A8ZXN9</accession>
<name>A0A0A8ZXN9_ARUDO</name>
<sequence>MVSKLQLHPFCPVDSQLEWFELHCYIQVCDLWCILIHRTENLHTMS</sequence>
<reference evidence="1" key="1">
    <citation type="submission" date="2014-09" db="EMBL/GenBank/DDBJ databases">
        <authorList>
            <person name="Magalhaes I.L.F."/>
            <person name="Oliveira U."/>
            <person name="Santos F.R."/>
            <person name="Vidigal T.H.D.A."/>
            <person name="Brescovit A.D."/>
            <person name="Santos A.J."/>
        </authorList>
    </citation>
    <scope>NUCLEOTIDE SEQUENCE</scope>
    <source>
        <tissue evidence="1">Shoot tissue taken approximately 20 cm above the soil surface</tissue>
    </source>
</reference>
<evidence type="ECO:0000313" key="1">
    <source>
        <dbReference type="EMBL" id="JAD39557.1"/>
    </source>
</evidence>
<organism evidence="1">
    <name type="scientific">Arundo donax</name>
    <name type="common">Giant reed</name>
    <name type="synonym">Donax arundinaceus</name>
    <dbReference type="NCBI Taxonomy" id="35708"/>
    <lineage>
        <taxon>Eukaryota</taxon>
        <taxon>Viridiplantae</taxon>
        <taxon>Streptophyta</taxon>
        <taxon>Embryophyta</taxon>
        <taxon>Tracheophyta</taxon>
        <taxon>Spermatophyta</taxon>
        <taxon>Magnoliopsida</taxon>
        <taxon>Liliopsida</taxon>
        <taxon>Poales</taxon>
        <taxon>Poaceae</taxon>
        <taxon>PACMAD clade</taxon>
        <taxon>Arundinoideae</taxon>
        <taxon>Arundineae</taxon>
        <taxon>Arundo</taxon>
    </lineage>
</organism>
<proteinExistence type="predicted"/>